<evidence type="ECO:0000313" key="1">
    <source>
        <dbReference type="EMBL" id="NYT27440.1"/>
    </source>
</evidence>
<accession>A0A853F5C6</accession>
<dbReference type="EMBL" id="JACCHT010000001">
    <property type="protein sequence ID" value="NYT27440.1"/>
    <property type="molecule type" value="Genomic_DNA"/>
</dbReference>
<organism evidence="1 2">
    <name type="scientific">Candidatus Thiodubiliella endoseptemdiera</name>
    <dbReference type="NCBI Taxonomy" id="2738886"/>
    <lineage>
        <taxon>Bacteria</taxon>
        <taxon>Pseudomonadati</taxon>
        <taxon>Pseudomonadota</taxon>
        <taxon>Gammaproteobacteria</taxon>
        <taxon>Candidatus Pseudothioglobaceae</taxon>
        <taxon>Candidatus Thiodubiliella</taxon>
    </lineage>
</organism>
<dbReference type="Proteomes" id="UP000568751">
    <property type="component" value="Unassembled WGS sequence"/>
</dbReference>
<gene>
    <name evidence="1" type="ORF">H0A76_05790</name>
</gene>
<name>A0A853F5C6_9GAMM</name>
<proteinExistence type="predicted"/>
<protein>
    <submittedName>
        <fullName evidence="1">Uncharacterized protein</fullName>
    </submittedName>
</protein>
<reference evidence="1 2" key="1">
    <citation type="submission" date="2020-05" db="EMBL/GenBank/DDBJ databases">
        <title>Horizontal transmission and recombination maintain forever young bacterial symbiont genomes.</title>
        <authorList>
            <person name="Russell S.L."/>
            <person name="Pepper-Tunick E."/>
            <person name="Svedberg J."/>
            <person name="Byrne A."/>
            <person name="Ruelas Castillo J."/>
            <person name="Vollmers C."/>
            <person name="Beinart R.A."/>
            <person name="Corbett-Detig R."/>
        </authorList>
    </citation>
    <scope>NUCLEOTIDE SEQUENCE [LARGE SCALE GENOMIC DNA]</scope>
    <source>
        <strain evidence="1">455</strain>
    </source>
</reference>
<comment type="caution">
    <text evidence="1">The sequence shown here is derived from an EMBL/GenBank/DDBJ whole genome shotgun (WGS) entry which is preliminary data.</text>
</comment>
<sequence length="46" mass="5280">MGNLKLSKNRHYFNPPFEAKTGDEILFKGSVGDYSTPKPFFILMGW</sequence>
<evidence type="ECO:0000313" key="2">
    <source>
        <dbReference type="Proteomes" id="UP000568751"/>
    </source>
</evidence>
<dbReference type="AlphaFoldDB" id="A0A853F5C6"/>